<dbReference type="SUPFAM" id="SSF53623">
    <property type="entry name" value="MurD-like peptide ligases, catalytic domain"/>
    <property type="match status" value="1"/>
</dbReference>
<dbReference type="Proteomes" id="UP000886758">
    <property type="component" value="Unassembled WGS sequence"/>
</dbReference>
<feature type="domain" description="Mur ligase N-terminal catalytic" evidence="1">
    <location>
        <begin position="16"/>
        <end position="78"/>
    </location>
</feature>
<dbReference type="Gene3D" id="3.40.1190.10">
    <property type="entry name" value="Mur-like, catalytic domain"/>
    <property type="match status" value="1"/>
</dbReference>
<dbReference type="GO" id="GO:0005524">
    <property type="term" value="F:ATP binding"/>
    <property type="evidence" value="ECO:0007669"/>
    <property type="project" value="InterPro"/>
</dbReference>
<dbReference type="GO" id="GO:0016881">
    <property type="term" value="F:acid-amino acid ligase activity"/>
    <property type="evidence" value="ECO:0007669"/>
    <property type="project" value="InterPro"/>
</dbReference>
<name>A0A9D1GQR3_9MOLU</name>
<dbReference type="InterPro" id="IPR013221">
    <property type="entry name" value="Mur_ligase_cen"/>
</dbReference>
<dbReference type="Gene3D" id="3.40.1390.10">
    <property type="entry name" value="MurE/MurF, N-terminal domain"/>
    <property type="match status" value="1"/>
</dbReference>
<dbReference type="AlphaFoldDB" id="A0A9D1GQR3"/>
<dbReference type="InterPro" id="IPR035911">
    <property type="entry name" value="MurE/MurF_N"/>
</dbReference>
<dbReference type="EMBL" id="DVLF01000090">
    <property type="protein sequence ID" value="HIT49942.1"/>
    <property type="molecule type" value="Genomic_DNA"/>
</dbReference>
<gene>
    <name evidence="3" type="ORF">IAD46_02840</name>
</gene>
<dbReference type="InterPro" id="IPR036565">
    <property type="entry name" value="Mur-like_cat_sf"/>
</dbReference>
<evidence type="ECO:0000259" key="2">
    <source>
        <dbReference type="Pfam" id="PF08245"/>
    </source>
</evidence>
<dbReference type="PANTHER" id="PTHR23135">
    <property type="entry name" value="MUR LIGASE FAMILY MEMBER"/>
    <property type="match status" value="1"/>
</dbReference>
<evidence type="ECO:0000313" key="3">
    <source>
        <dbReference type="EMBL" id="HIT49942.1"/>
    </source>
</evidence>
<evidence type="ECO:0000313" key="4">
    <source>
        <dbReference type="Proteomes" id="UP000886758"/>
    </source>
</evidence>
<feature type="domain" description="Mur ligase central" evidence="2">
    <location>
        <begin position="98"/>
        <end position="129"/>
    </location>
</feature>
<proteinExistence type="predicted"/>
<dbReference type="SUPFAM" id="SSF63418">
    <property type="entry name" value="MurE/MurF N-terminal domain"/>
    <property type="match status" value="1"/>
</dbReference>
<reference evidence="3" key="2">
    <citation type="journal article" date="2021" name="PeerJ">
        <title>Extensive microbial diversity within the chicken gut microbiome revealed by metagenomics and culture.</title>
        <authorList>
            <person name="Gilroy R."/>
            <person name="Ravi A."/>
            <person name="Getino M."/>
            <person name="Pursley I."/>
            <person name="Horton D.L."/>
            <person name="Alikhan N.F."/>
            <person name="Baker D."/>
            <person name="Gharbi K."/>
            <person name="Hall N."/>
            <person name="Watson M."/>
            <person name="Adriaenssens E.M."/>
            <person name="Foster-Nyarko E."/>
            <person name="Jarju S."/>
            <person name="Secka A."/>
            <person name="Antonio M."/>
            <person name="Oren A."/>
            <person name="Chaudhuri R.R."/>
            <person name="La Ragione R."/>
            <person name="Hildebrand F."/>
            <person name="Pallen M.J."/>
        </authorList>
    </citation>
    <scope>NUCLEOTIDE SEQUENCE</scope>
    <source>
        <strain evidence="3">ChiW17-6978</strain>
    </source>
</reference>
<dbReference type="InterPro" id="IPR000713">
    <property type="entry name" value="Mur_ligase_N"/>
</dbReference>
<dbReference type="Pfam" id="PF08245">
    <property type="entry name" value="Mur_ligase_M"/>
    <property type="match status" value="1"/>
</dbReference>
<comment type="caution">
    <text evidence="3">The sequence shown here is derived from an EMBL/GenBank/DDBJ whole genome shotgun (WGS) entry which is preliminary data.</text>
</comment>
<dbReference type="Pfam" id="PF01225">
    <property type="entry name" value="Mur_ligase"/>
    <property type="match status" value="1"/>
</dbReference>
<accession>A0A9D1GQR3</accession>
<dbReference type="PANTHER" id="PTHR23135:SF4">
    <property type="entry name" value="UDP-N-ACETYLMURAMOYL-L-ALANYL-D-GLUTAMATE--2,6-DIAMINOPIMELATE LIGASE MURE HOMOLOG, CHLOROPLASTIC"/>
    <property type="match status" value="1"/>
</dbReference>
<feature type="non-terminal residue" evidence="3">
    <location>
        <position position="139"/>
    </location>
</feature>
<reference evidence="3" key="1">
    <citation type="submission" date="2020-10" db="EMBL/GenBank/DDBJ databases">
        <authorList>
            <person name="Gilroy R."/>
        </authorList>
    </citation>
    <scope>NUCLEOTIDE SEQUENCE</scope>
    <source>
        <strain evidence="3">ChiW17-6978</strain>
    </source>
</reference>
<evidence type="ECO:0008006" key="5">
    <source>
        <dbReference type="Google" id="ProtNLM"/>
    </source>
</evidence>
<sequence>MNINEIYPQLKLNFDIRGITCHSKKVRQQFIFVAIKGKHFNGQKFIKEALENGAYLIITDQMVLGNYNHLRVKNAKKEYVKLLQRFYHYHPDIYTVGVTGTDGKTTTATMLHAIFNSFLSSAYIGTNGICYLQKKIETP</sequence>
<organism evidence="3 4">
    <name type="scientific">Candidatus Pelethenecus faecipullorum</name>
    <dbReference type="NCBI Taxonomy" id="2840900"/>
    <lineage>
        <taxon>Bacteria</taxon>
        <taxon>Bacillati</taxon>
        <taxon>Mycoplasmatota</taxon>
        <taxon>Mollicutes</taxon>
        <taxon>Candidatus Pelethenecus</taxon>
    </lineage>
</organism>
<evidence type="ECO:0000259" key="1">
    <source>
        <dbReference type="Pfam" id="PF01225"/>
    </source>
</evidence>
<protein>
    <recommendedName>
        <fullName evidence="5">UDP-N-acetylmuramoyl-L-alanyl-D-glutamate--2, 6-diaminopimelate ligase</fullName>
    </recommendedName>
</protein>